<dbReference type="InterPro" id="IPR051544">
    <property type="entry name" value="TPS_OM_transporter"/>
</dbReference>
<dbReference type="Gene3D" id="2.40.160.50">
    <property type="entry name" value="membrane protein fhac: a member of the omp85/tpsb transporter family"/>
    <property type="match status" value="1"/>
</dbReference>
<dbReference type="Proteomes" id="UP000222310">
    <property type="component" value="Unassembled WGS sequence"/>
</dbReference>
<sequence>MDITELYIKNGYVTSGAFLPNNQNLTDGVVLIQVVEGEIEKIELAGLTRLQPGYVRSRLKKAASTPLNQKRLEEALQLLQLDPLIQRVNAELSAGSTSGRNILQVKITEAPAFHGGVFTANNQSPSIGSMQAGVFLVHDNLLGFGDRLATEYGTSKRVVSFGLSVKFKFISLASQ</sequence>
<dbReference type="EMBL" id="LAHD01000046">
    <property type="protein sequence ID" value="PHK02894.1"/>
    <property type="molecule type" value="Genomic_DNA"/>
</dbReference>
<organism evidence="2 3">
    <name type="scientific">Nostoc linckia z8</name>
    <dbReference type="NCBI Taxonomy" id="1628746"/>
    <lineage>
        <taxon>Bacteria</taxon>
        <taxon>Bacillati</taxon>
        <taxon>Cyanobacteriota</taxon>
        <taxon>Cyanophyceae</taxon>
        <taxon>Nostocales</taxon>
        <taxon>Nostocaceae</taxon>
        <taxon>Nostoc</taxon>
    </lineage>
</organism>
<dbReference type="Gene3D" id="3.10.20.310">
    <property type="entry name" value="membrane protein fhac"/>
    <property type="match status" value="1"/>
</dbReference>
<protein>
    <recommendedName>
        <fullName evidence="1">Polypeptide-transport-associated ShlB-type domain-containing protein</fullName>
    </recommendedName>
</protein>
<dbReference type="AlphaFoldDB" id="A0A9Q5ZBD5"/>
<dbReference type="GO" id="GO:0098046">
    <property type="term" value="C:type V protein secretion system complex"/>
    <property type="evidence" value="ECO:0007669"/>
    <property type="project" value="TreeGrafter"/>
</dbReference>
<proteinExistence type="predicted"/>
<dbReference type="InterPro" id="IPR013686">
    <property type="entry name" value="Polypept-transport_assoc_ShlB"/>
</dbReference>
<dbReference type="Pfam" id="PF08479">
    <property type="entry name" value="POTRA_2"/>
    <property type="match status" value="1"/>
</dbReference>
<evidence type="ECO:0000313" key="3">
    <source>
        <dbReference type="Proteomes" id="UP000222310"/>
    </source>
</evidence>
<evidence type="ECO:0000313" key="2">
    <source>
        <dbReference type="EMBL" id="PHK02894.1"/>
    </source>
</evidence>
<name>A0A9Q5ZBD5_NOSLI</name>
<comment type="caution">
    <text evidence="2">The sequence shown here is derived from an EMBL/GenBank/DDBJ whole genome shotgun (WGS) entry which is preliminary data.</text>
</comment>
<accession>A0A9Q5ZBD5</accession>
<reference evidence="2 3" key="1">
    <citation type="submission" date="2015-02" db="EMBL/GenBank/DDBJ databases">
        <title>Nostoc linckia genome annotation.</title>
        <authorList>
            <person name="Zhou Z."/>
        </authorList>
    </citation>
    <scope>NUCLEOTIDE SEQUENCE [LARGE SCALE GENOMIC DNA]</scope>
    <source>
        <strain evidence="3">z8</strain>
    </source>
</reference>
<evidence type="ECO:0000259" key="1">
    <source>
        <dbReference type="Pfam" id="PF08479"/>
    </source>
</evidence>
<gene>
    <name evidence="2" type="ORF">VF08_17320</name>
</gene>
<feature type="domain" description="Polypeptide-transport-associated ShlB-type" evidence="1">
    <location>
        <begin position="2"/>
        <end position="37"/>
    </location>
</feature>
<dbReference type="GO" id="GO:0046819">
    <property type="term" value="P:protein secretion by the type V secretion system"/>
    <property type="evidence" value="ECO:0007669"/>
    <property type="project" value="TreeGrafter"/>
</dbReference>
<dbReference type="PANTHER" id="PTHR34597:SF3">
    <property type="entry name" value="OUTER MEMBRANE TRANSPORTER CDIB"/>
    <property type="match status" value="1"/>
</dbReference>
<dbReference type="GO" id="GO:0008320">
    <property type="term" value="F:protein transmembrane transporter activity"/>
    <property type="evidence" value="ECO:0007669"/>
    <property type="project" value="TreeGrafter"/>
</dbReference>
<dbReference type="PANTHER" id="PTHR34597">
    <property type="entry name" value="SLR1661 PROTEIN"/>
    <property type="match status" value="1"/>
</dbReference>